<keyword evidence="3" id="KW-1185">Reference proteome</keyword>
<evidence type="ECO:0000256" key="1">
    <source>
        <dbReference type="SAM" id="MobiDB-lite"/>
    </source>
</evidence>
<evidence type="ECO:0000313" key="3">
    <source>
        <dbReference type="Proteomes" id="UP001176941"/>
    </source>
</evidence>
<feature type="region of interest" description="Disordered" evidence="1">
    <location>
        <begin position="210"/>
        <end position="244"/>
    </location>
</feature>
<name>A0ABN8ZU95_RANTA</name>
<protein>
    <submittedName>
        <fullName evidence="2">Uncharacterized protein</fullName>
    </submittedName>
</protein>
<evidence type="ECO:0000313" key="2">
    <source>
        <dbReference type="EMBL" id="CAI9176133.1"/>
    </source>
</evidence>
<gene>
    <name evidence="2" type="ORF">MRATA1EN1_LOCUS25095</name>
</gene>
<feature type="region of interest" description="Disordered" evidence="1">
    <location>
        <begin position="1"/>
        <end position="115"/>
    </location>
</feature>
<proteinExistence type="predicted"/>
<feature type="region of interest" description="Disordered" evidence="1">
    <location>
        <begin position="135"/>
        <end position="189"/>
    </location>
</feature>
<reference evidence="2" key="1">
    <citation type="submission" date="2023-04" db="EMBL/GenBank/DDBJ databases">
        <authorList>
            <consortium name="ELIXIR-Norway"/>
        </authorList>
    </citation>
    <scope>NUCLEOTIDE SEQUENCE [LARGE SCALE GENOMIC DNA]</scope>
</reference>
<organism evidence="2 3">
    <name type="scientific">Rangifer tarandus platyrhynchus</name>
    <name type="common">Svalbard reindeer</name>
    <dbReference type="NCBI Taxonomy" id="3082113"/>
    <lineage>
        <taxon>Eukaryota</taxon>
        <taxon>Metazoa</taxon>
        <taxon>Chordata</taxon>
        <taxon>Craniata</taxon>
        <taxon>Vertebrata</taxon>
        <taxon>Euteleostomi</taxon>
        <taxon>Mammalia</taxon>
        <taxon>Eutheria</taxon>
        <taxon>Laurasiatheria</taxon>
        <taxon>Artiodactyla</taxon>
        <taxon>Ruminantia</taxon>
        <taxon>Pecora</taxon>
        <taxon>Cervidae</taxon>
        <taxon>Odocoileinae</taxon>
        <taxon>Rangifer</taxon>
    </lineage>
</organism>
<dbReference type="EMBL" id="OX459941">
    <property type="protein sequence ID" value="CAI9176133.1"/>
    <property type="molecule type" value="Genomic_DNA"/>
</dbReference>
<sequence>MHDGGKGNPPGPSEPPCDLLCDGAQDPPRPRVAPRDHSRTRPSPRGQCPCSPRRRVSAGPSLRGASGVHELRRCACVQRTLPSPESTPAAPFSRRPLPLEPQGRARLPAARPPHSVSAALTVEAGLRREETLQAVSSVPPGDQGRVRTLPGAGRPSEGLRALLSAPPFLPRKRRGRMRGPPQRPRALSPGCRAAFSSGCGFCCSGRGGASAPRVLGSSQQPPAGLGVRRRPEGTAASRSLAHTL</sequence>
<accession>A0ABN8ZU95</accession>
<dbReference type="Proteomes" id="UP001176941">
    <property type="component" value="Chromosome 5"/>
</dbReference>